<dbReference type="OrthoDB" id="2455136at2"/>
<reference evidence="1 2" key="1">
    <citation type="submission" date="2014-02" db="EMBL/GenBank/DDBJ databases">
        <title>Draft genome sequence of Lysinibacillus massiliensis CCUG 49529.</title>
        <authorList>
            <person name="Zhang F."/>
            <person name="Wang G."/>
            <person name="Zhang L."/>
        </authorList>
    </citation>
    <scope>NUCLEOTIDE SEQUENCE [LARGE SCALE GENOMIC DNA]</scope>
    <source>
        <strain evidence="1 2">CCUG 49529</strain>
    </source>
</reference>
<gene>
    <name evidence="1" type="ORF">CD30_18805</name>
</gene>
<protein>
    <submittedName>
        <fullName evidence="1">Transcriptional regulator</fullName>
    </submittedName>
</protein>
<dbReference type="eggNOG" id="ENOG5033EJA">
    <property type="taxonomic scope" value="Bacteria"/>
</dbReference>
<comment type="caution">
    <text evidence="1">The sequence shown here is derived from an EMBL/GenBank/DDBJ whole genome shotgun (WGS) entry which is preliminary data.</text>
</comment>
<organism evidence="1 2">
    <name type="scientific">Ureibacillus massiliensis 4400831 = CIP 108448 = CCUG 49529</name>
    <dbReference type="NCBI Taxonomy" id="1211035"/>
    <lineage>
        <taxon>Bacteria</taxon>
        <taxon>Bacillati</taxon>
        <taxon>Bacillota</taxon>
        <taxon>Bacilli</taxon>
        <taxon>Bacillales</taxon>
        <taxon>Caryophanaceae</taxon>
        <taxon>Ureibacillus</taxon>
    </lineage>
</organism>
<dbReference type="RefSeq" id="WP_036180245.1">
    <property type="nucleotide sequence ID" value="NZ_AVCZ01000070.1"/>
</dbReference>
<evidence type="ECO:0000313" key="1">
    <source>
        <dbReference type="EMBL" id="KGR87254.1"/>
    </source>
</evidence>
<dbReference type="EMBL" id="JPVQ01000070">
    <property type="protein sequence ID" value="KGR87254.1"/>
    <property type="molecule type" value="Genomic_DNA"/>
</dbReference>
<proteinExistence type="predicted"/>
<evidence type="ECO:0000313" key="2">
    <source>
        <dbReference type="Proteomes" id="UP000030595"/>
    </source>
</evidence>
<name>A0A0A3IR51_9BACL</name>
<keyword evidence="2" id="KW-1185">Reference proteome</keyword>
<sequence>MSMYREGYDYYVNKCMEFDIEPINFYYYISHLTKEQLDHFNKQADILKG</sequence>
<accession>A0A0A3IR51</accession>
<dbReference type="AlphaFoldDB" id="A0A0A3IR51"/>
<dbReference type="Proteomes" id="UP000030595">
    <property type="component" value="Unassembled WGS sequence"/>
</dbReference>